<evidence type="ECO:0000313" key="2">
    <source>
        <dbReference type="EMBL" id="KAF4511469.1"/>
    </source>
</evidence>
<feature type="compositionally biased region" description="Basic and acidic residues" evidence="1">
    <location>
        <begin position="427"/>
        <end position="440"/>
    </location>
</feature>
<organism evidence="2 3">
    <name type="scientific">Ophiocordyceps sinensis</name>
    <dbReference type="NCBI Taxonomy" id="72228"/>
    <lineage>
        <taxon>Eukaryota</taxon>
        <taxon>Fungi</taxon>
        <taxon>Dikarya</taxon>
        <taxon>Ascomycota</taxon>
        <taxon>Pezizomycotina</taxon>
        <taxon>Sordariomycetes</taxon>
        <taxon>Hypocreomycetidae</taxon>
        <taxon>Hypocreales</taxon>
        <taxon>Ophiocordycipitaceae</taxon>
        <taxon>Ophiocordyceps</taxon>
    </lineage>
</organism>
<comment type="caution">
    <text evidence="2">The sequence shown here is derived from an EMBL/GenBank/DDBJ whole genome shotgun (WGS) entry which is preliminary data.</text>
</comment>
<protein>
    <submittedName>
        <fullName evidence="2">Uncharacterized protein</fullName>
    </submittedName>
</protein>
<gene>
    <name evidence="2" type="ORF">G6O67_003265</name>
</gene>
<feature type="compositionally biased region" description="Acidic residues" evidence="1">
    <location>
        <begin position="866"/>
        <end position="876"/>
    </location>
</feature>
<feature type="region of interest" description="Disordered" evidence="1">
    <location>
        <begin position="384"/>
        <end position="460"/>
    </location>
</feature>
<feature type="compositionally biased region" description="Basic residues" evidence="1">
    <location>
        <begin position="148"/>
        <end position="157"/>
    </location>
</feature>
<dbReference type="AlphaFoldDB" id="A0A8H4PVX1"/>
<evidence type="ECO:0000256" key="1">
    <source>
        <dbReference type="SAM" id="MobiDB-lite"/>
    </source>
</evidence>
<evidence type="ECO:0000313" key="3">
    <source>
        <dbReference type="Proteomes" id="UP000557566"/>
    </source>
</evidence>
<name>A0A8H4PVX1_9HYPO</name>
<dbReference type="Proteomes" id="UP000557566">
    <property type="component" value="Unassembled WGS sequence"/>
</dbReference>
<feature type="region of interest" description="Disordered" evidence="1">
    <location>
        <begin position="903"/>
        <end position="923"/>
    </location>
</feature>
<feature type="region of interest" description="Disordered" evidence="1">
    <location>
        <begin position="112"/>
        <end position="209"/>
    </location>
</feature>
<sequence length="1008" mass="110133">MQTPIDARLAQSGPYCASPLAAGTGEAELSTALISMDSNATPFDDHIYGAPTFNPGDDLDSFLSIIDPQLSVGAGLGALDPQSAAPRPAGLEAGHETHAYAIKGAAAAQAPRLSASSNLHHPATPLLNAHPGAGYSSNNSSNTPQVSHVRRQQHGAVHHGQGWRGNPLHPHAHANITGYPSSMTVQQQTQQQQQQQRMAGYPNAQSHPQYQRLQYQDNQWQQLQAHHLSTGENAPYRIAPSAAQTDLAASPPYQHKAPRGQQLHQMQAFSPCAQNLHPPAPPMYNGSLNGFMAEYPAHDPFSALGFGATFPYGQHPSTASCSHADAHFGGSEPASSYLNQFPECTLSHSAYPTPDIVTQQTLPYGNLNTDSSLQGYAQTQARYNGGAMSHPRNNARGNGPANGAEGPKGSGQRYPGENQGGDMAGSDDSKQDPCCRDGTRDGTVQMAPPTGLNEPPATTAPPVRVLLGTPHLNEPKRVLVNGVWMRQKGSENGRVPTTRQSKNQQPHLCDPRLFYRTLPKPPLGFGNERGIGLHQFRYSSDVQLADDLKYSAEDIAKFLKGRDGQITCKLRVQATPSQVTHRLAKEDRRCRWKDCPIPSRNIASGWYRVAFDEFPRWTDNGLLDPYHMAGVMHLWCFEQCFDLVDLSTTGRLVAEDRTLDREEKNLMSLTRDSDHAMIKNTYFPWFKKRREKDVPHTGPWKPRPHKDSLSYVLTRHHLDHQTKARHTSRNNRRAKKAKTHGYGAVIEPDGGTIDVHQGDLRVYAAAKHPRYNPRAEYTATLQEVEFNDGNQCFGEPELGTVVEEEDDVVELSMAKGGGDQATACPEELSPLTLYIEQNVLSLVQDSQTADAQRLGHASPKRKREEVEAEAEAEATEEAAGRVSKRARTDHQQLEQLAGQEIAGSDELFGENPSGSQDLFGENPAGSQDLFGDDLFGETSAGETLPVLDDCVPATLGEDLDAEYLYGGYDDSLYPPGQEEPRLCLLSGRRGVQVTLLRPRCLAGSAWAL</sequence>
<dbReference type="EMBL" id="JAAVMX010000003">
    <property type="protein sequence ID" value="KAF4511469.1"/>
    <property type="molecule type" value="Genomic_DNA"/>
</dbReference>
<feature type="region of interest" description="Disordered" evidence="1">
    <location>
        <begin position="723"/>
        <end position="745"/>
    </location>
</feature>
<feature type="compositionally biased region" description="Basic residues" evidence="1">
    <location>
        <begin position="723"/>
        <end position="739"/>
    </location>
</feature>
<feature type="compositionally biased region" description="Polar residues" evidence="1">
    <location>
        <begin position="135"/>
        <end position="146"/>
    </location>
</feature>
<reference evidence="2 3" key="1">
    <citation type="journal article" date="2020" name="Genome Biol. Evol.">
        <title>A new high-quality draft genome assembly of the Chinese cordyceps Ophiocordyceps sinensis.</title>
        <authorList>
            <person name="Shu R."/>
            <person name="Zhang J."/>
            <person name="Meng Q."/>
            <person name="Zhang H."/>
            <person name="Zhou G."/>
            <person name="Li M."/>
            <person name="Wu P."/>
            <person name="Zhao Y."/>
            <person name="Chen C."/>
            <person name="Qin Q."/>
        </authorList>
    </citation>
    <scope>NUCLEOTIDE SEQUENCE [LARGE SCALE GENOMIC DNA]</scope>
    <source>
        <strain evidence="2 3">IOZ07</strain>
    </source>
</reference>
<feature type="compositionally biased region" description="Low complexity" evidence="1">
    <location>
        <begin position="391"/>
        <end position="407"/>
    </location>
</feature>
<feature type="region of interest" description="Disordered" evidence="1">
    <location>
        <begin position="850"/>
        <end position="889"/>
    </location>
</feature>
<dbReference type="OrthoDB" id="5307331at2759"/>
<proteinExistence type="predicted"/>
<keyword evidence="3" id="KW-1185">Reference proteome</keyword>
<accession>A0A8H4PVX1</accession>
<feature type="compositionally biased region" description="Low complexity" evidence="1">
    <location>
        <begin position="186"/>
        <end position="196"/>
    </location>
</feature>